<name>A0A4Q2E7N6_ENTCL</name>
<dbReference type="EMBL" id="QJSL01000009">
    <property type="protein sequence ID" value="RXW28939.1"/>
    <property type="molecule type" value="Genomic_DNA"/>
</dbReference>
<dbReference type="SMART" id="SM00530">
    <property type="entry name" value="HTH_XRE"/>
    <property type="match status" value="1"/>
</dbReference>
<evidence type="ECO:0000259" key="1">
    <source>
        <dbReference type="PROSITE" id="PS50943"/>
    </source>
</evidence>
<dbReference type="Pfam" id="PF01381">
    <property type="entry name" value="HTH_3"/>
    <property type="match status" value="1"/>
</dbReference>
<dbReference type="Gene3D" id="1.10.260.40">
    <property type="entry name" value="lambda repressor-like DNA-binding domains"/>
    <property type="match status" value="1"/>
</dbReference>
<evidence type="ECO:0000313" key="2">
    <source>
        <dbReference type="EMBL" id="RXW28939.1"/>
    </source>
</evidence>
<organism evidence="2 3">
    <name type="scientific">Enterobacter cloacae</name>
    <dbReference type="NCBI Taxonomy" id="550"/>
    <lineage>
        <taxon>Bacteria</taxon>
        <taxon>Pseudomonadati</taxon>
        <taxon>Pseudomonadota</taxon>
        <taxon>Gammaproteobacteria</taxon>
        <taxon>Enterobacterales</taxon>
        <taxon>Enterobacteriaceae</taxon>
        <taxon>Enterobacter</taxon>
        <taxon>Enterobacter cloacae complex</taxon>
    </lineage>
</organism>
<dbReference type="SUPFAM" id="SSF47413">
    <property type="entry name" value="lambda repressor-like DNA-binding domains"/>
    <property type="match status" value="1"/>
</dbReference>
<evidence type="ECO:0000313" key="3">
    <source>
        <dbReference type="Proteomes" id="UP000290875"/>
    </source>
</evidence>
<sequence length="239" mass="26223">MRMKKKPLTAEQIADANRLKAIFESKKKALGLSQETLAEQMGMGQSGVAQLLNGTNAINATHAAQFAKILGVKVDDFSPSLAAEISAMFEAIANGRNQSSVYEYPLLTEVQAGSFCPVNSYTERDAKEWVSTTVKASDSAFWLEVSGHSMTAPPGVKPSFPEGMLILIDPEQDVEPGDFCVAGIFNDSEVTFKKFVREDGKPWLEPLNPSPRYQAIECNENCRIIGKVVKAQWPETIFE</sequence>
<dbReference type="PANTHER" id="PTHR33516:SF2">
    <property type="entry name" value="LEXA REPRESSOR-RELATED"/>
    <property type="match status" value="1"/>
</dbReference>
<dbReference type="CDD" id="cd06529">
    <property type="entry name" value="S24_LexA-like"/>
    <property type="match status" value="1"/>
</dbReference>
<dbReference type="PANTHER" id="PTHR33516">
    <property type="entry name" value="LEXA REPRESSOR"/>
    <property type="match status" value="1"/>
</dbReference>
<dbReference type="RefSeq" id="WP_032624446.1">
    <property type="nucleotide sequence ID" value="NZ_QJSL01000009.1"/>
</dbReference>
<dbReference type="InterPro" id="IPR036286">
    <property type="entry name" value="LexA/Signal_pep-like_sf"/>
</dbReference>
<dbReference type="GO" id="GO:0003677">
    <property type="term" value="F:DNA binding"/>
    <property type="evidence" value="ECO:0007669"/>
    <property type="project" value="InterPro"/>
</dbReference>
<proteinExistence type="predicted"/>
<dbReference type="InterPro" id="IPR001387">
    <property type="entry name" value="Cro/C1-type_HTH"/>
</dbReference>
<dbReference type="SUPFAM" id="SSF51306">
    <property type="entry name" value="LexA/Signal peptidase"/>
    <property type="match status" value="1"/>
</dbReference>
<dbReference type="Proteomes" id="UP000290875">
    <property type="component" value="Unassembled WGS sequence"/>
</dbReference>
<dbReference type="InterPro" id="IPR039418">
    <property type="entry name" value="LexA-like"/>
</dbReference>
<dbReference type="PROSITE" id="PS50943">
    <property type="entry name" value="HTH_CROC1"/>
    <property type="match status" value="1"/>
</dbReference>
<protein>
    <submittedName>
        <fullName evidence="2">LexA family transcriptional regulator</fullName>
    </submittedName>
</protein>
<dbReference type="InterPro" id="IPR010982">
    <property type="entry name" value="Lambda_DNA-bd_dom_sf"/>
</dbReference>
<dbReference type="Pfam" id="PF00717">
    <property type="entry name" value="Peptidase_S24"/>
    <property type="match status" value="1"/>
</dbReference>
<dbReference type="AlphaFoldDB" id="A0A4Q2E7N6"/>
<accession>A0A4Q2E7N6</accession>
<dbReference type="InterPro" id="IPR015927">
    <property type="entry name" value="Peptidase_S24_S26A/B/C"/>
</dbReference>
<dbReference type="Gene3D" id="2.10.109.10">
    <property type="entry name" value="Umud Fragment, subunit A"/>
    <property type="match status" value="1"/>
</dbReference>
<comment type="caution">
    <text evidence="2">The sequence shown here is derived from an EMBL/GenBank/DDBJ whole genome shotgun (WGS) entry which is preliminary data.</text>
</comment>
<feature type="domain" description="HTH cro/C1-type" evidence="1">
    <location>
        <begin position="28"/>
        <end position="77"/>
    </location>
</feature>
<reference evidence="2 3" key="1">
    <citation type="submission" date="2018-06" db="EMBL/GenBank/DDBJ databases">
        <title>Carbapenemase-producing Enterobacteriaceae present in wastewater treatment plant effluent and nearby surface waters in the US.</title>
        <authorList>
            <person name="Mathys D.A."/>
            <person name="Mollenkopf D.F."/>
            <person name="Feicht S.M."/>
            <person name="Adams R.J."/>
            <person name="Albers A.L."/>
            <person name="Grooters S.V."/>
            <person name="Stuever D.M."/>
            <person name="Daniels J.B."/>
            <person name="Wittum T.E."/>
        </authorList>
    </citation>
    <scope>NUCLEOTIDE SEQUENCE [LARGE SCALE GENOMIC DNA]</scope>
    <source>
        <strain evidence="2 3">GEO_4_Eff_A</strain>
    </source>
</reference>
<dbReference type="CDD" id="cd00093">
    <property type="entry name" value="HTH_XRE"/>
    <property type="match status" value="1"/>
</dbReference>
<gene>
    <name evidence="2" type="ORF">DM877_11060</name>
</gene>
<dbReference type="InterPro" id="IPR050077">
    <property type="entry name" value="LexA_repressor"/>
</dbReference>